<dbReference type="KEGG" id="xcl:G4Z02_02170"/>
<sequence length="138" mass="16193">MRRYNLIMVLDPSEQHILMCHRQSDPYKGKYNLVGGKIDDGEVIINSAYRELFEETGITRDEITLYPYLDFLWHPIKMSMNVFIGRLKHSVTLVEEVHPLTWVSINENFFDSDLYAGEGNIGHMVQIYHEIRGEIFDN</sequence>
<keyword evidence="8" id="KW-1185">Reference proteome</keyword>
<dbReference type="Proteomes" id="UP000514720">
    <property type="component" value="Chromosome"/>
</dbReference>
<dbReference type="AlphaFoldDB" id="A0A7L7KRM7"/>
<keyword evidence="5" id="KW-0460">Magnesium</keyword>
<evidence type="ECO:0000256" key="4">
    <source>
        <dbReference type="ARBA" id="ARBA00022801"/>
    </source>
</evidence>
<organism evidence="7 8">
    <name type="scientific">Candidatus Xianfuyuplasma coldseepsis</name>
    <dbReference type="NCBI Taxonomy" id="2782163"/>
    <lineage>
        <taxon>Bacteria</taxon>
        <taxon>Bacillati</taxon>
        <taxon>Mycoplasmatota</taxon>
        <taxon>Mollicutes</taxon>
        <taxon>Candidatus Izemoplasmatales</taxon>
        <taxon>Candidatus Izemoplasmataceae</taxon>
        <taxon>Candidatus Xianfuyuplasma</taxon>
    </lineage>
</organism>
<dbReference type="RefSeq" id="WP_258878222.1">
    <property type="nucleotide sequence ID" value="NZ_CP048914.1"/>
</dbReference>
<dbReference type="InterPro" id="IPR015797">
    <property type="entry name" value="NUDIX_hydrolase-like_dom_sf"/>
</dbReference>
<evidence type="ECO:0000313" key="7">
    <source>
        <dbReference type="EMBL" id="QMS84604.1"/>
    </source>
</evidence>
<proteinExistence type="inferred from homology"/>
<evidence type="ECO:0000259" key="6">
    <source>
        <dbReference type="PROSITE" id="PS51462"/>
    </source>
</evidence>
<comment type="similarity">
    <text evidence="2">Belongs to the Nudix hydrolase family.</text>
</comment>
<accession>A0A7L7KRM7</accession>
<dbReference type="PANTHER" id="PTHR43758">
    <property type="entry name" value="7,8-DIHYDRO-8-OXOGUANINE TRIPHOSPHATASE"/>
    <property type="match status" value="1"/>
</dbReference>
<dbReference type="CDD" id="cd02883">
    <property type="entry name" value="NUDIX_Hydrolase"/>
    <property type="match status" value="1"/>
</dbReference>
<dbReference type="PROSITE" id="PS51462">
    <property type="entry name" value="NUDIX"/>
    <property type="match status" value="1"/>
</dbReference>
<gene>
    <name evidence="7" type="ORF">G4Z02_02170</name>
</gene>
<reference evidence="7 8" key="1">
    <citation type="submission" date="2020-02" db="EMBL/GenBank/DDBJ databases">
        <authorList>
            <person name="Zheng R.K."/>
            <person name="Sun C.M."/>
        </authorList>
    </citation>
    <scope>NUCLEOTIDE SEQUENCE [LARGE SCALE GENOMIC DNA]</scope>
    <source>
        <strain evidence="8">zrk13</strain>
    </source>
</reference>
<dbReference type="Gene3D" id="3.90.79.10">
    <property type="entry name" value="Nucleoside Triphosphate Pyrophosphohydrolase"/>
    <property type="match status" value="1"/>
</dbReference>
<evidence type="ECO:0000256" key="2">
    <source>
        <dbReference type="ARBA" id="ARBA00005582"/>
    </source>
</evidence>
<dbReference type="GO" id="GO:0046872">
    <property type="term" value="F:metal ion binding"/>
    <property type="evidence" value="ECO:0007669"/>
    <property type="project" value="UniProtKB-KW"/>
</dbReference>
<evidence type="ECO:0000256" key="3">
    <source>
        <dbReference type="ARBA" id="ARBA00022723"/>
    </source>
</evidence>
<dbReference type="SUPFAM" id="SSF55811">
    <property type="entry name" value="Nudix"/>
    <property type="match status" value="1"/>
</dbReference>
<dbReference type="PANTHER" id="PTHR43758:SF8">
    <property type="entry name" value="8-OXO-DGTP DIPHOSPHATASE YTKD-RELATED"/>
    <property type="match status" value="1"/>
</dbReference>
<dbReference type="GO" id="GO:0016818">
    <property type="term" value="F:hydrolase activity, acting on acid anhydrides, in phosphorus-containing anhydrides"/>
    <property type="evidence" value="ECO:0007669"/>
    <property type="project" value="TreeGrafter"/>
</dbReference>
<protein>
    <submittedName>
        <fullName evidence="7">NUDIX domain-containing protein</fullName>
    </submittedName>
</protein>
<dbReference type="EMBL" id="CP048914">
    <property type="protein sequence ID" value="QMS84604.1"/>
    <property type="molecule type" value="Genomic_DNA"/>
</dbReference>
<dbReference type="InterPro" id="IPR000086">
    <property type="entry name" value="NUDIX_hydrolase_dom"/>
</dbReference>
<dbReference type="Pfam" id="PF00293">
    <property type="entry name" value="NUDIX"/>
    <property type="match status" value="1"/>
</dbReference>
<keyword evidence="4" id="KW-0378">Hydrolase</keyword>
<evidence type="ECO:0000256" key="1">
    <source>
        <dbReference type="ARBA" id="ARBA00001946"/>
    </source>
</evidence>
<feature type="domain" description="Nudix hydrolase" evidence="6">
    <location>
        <begin position="1"/>
        <end position="127"/>
    </location>
</feature>
<evidence type="ECO:0000313" key="8">
    <source>
        <dbReference type="Proteomes" id="UP000514720"/>
    </source>
</evidence>
<name>A0A7L7KRM7_9MOLU</name>
<keyword evidence="3" id="KW-0479">Metal-binding</keyword>
<comment type="cofactor">
    <cofactor evidence="1">
        <name>Mg(2+)</name>
        <dbReference type="ChEBI" id="CHEBI:18420"/>
    </cofactor>
</comment>
<evidence type="ECO:0000256" key="5">
    <source>
        <dbReference type="ARBA" id="ARBA00022842"/>
    </source>
</evidence>